<dbReference type="GO" id="GO:0000049">
    <property type="term" value="F:tRNA binding"/>
    <property type="evidence" value="ECO:0007669"/>
    <property type="project" value="InterPro"/>
</dbReference>
<dbReference type="FunCoup" id="A0A1Y2APD0">
    <property type="interactions" value="371"/>
</dbReference>
<comment type="caution">
    <text evidence="18">The sequence shown here is derived from an EMBL/GenBank/DDBJ whole genome shotgun (WGS) entry which is preliminary data.</text>
</comment>
<dbReference type="CDD" id="cd00496">
    <property type="entry name" value="PheRS_alpha_core"/>
    <property type="match status" value="1"/>
</dbReference>
<dbReference type="GO" id="GO:0005759">
    <property type="term" value="C:mitochondrial matrix"/>
    <property type="evidence" value="ECO:0007669"/>
    <property type="project" value="UniProtKB-SubCell"/>
</dbReference>
<dbReference type="EC" id="6.1.1.20" evidence="3"/>
<evidence type="ECO:0000256" key="11">
    <source>
        <dbReference type="ARBA" id="ARBA00031194"/>
    </source>
</evidence>
<evidence type="ECO:0000256" key="14">
    <source>
        <dbReference type="ARBA" id="ARBA00073229"/>
    </source>
</evidence>
<feature type="compositionally biased region" description="Low complexity" evidence="15">
    <location>
        <begin position="348"/>
        <end position="377"/>
    </location>
</feature>
<evidence type="ECO:0000256" key="10">
    <source>
        <dbReference type="ARBA" id="ARBA00023146"/>
    </source>
</evidence>
<evidence type="ECO:0000256" key="15">
    <source>
        <dbReference type="SAM" id="MobiDB-lite"/>
    </source>
</evidence>
<dbReference type="GO" id="GO:0006432">
    <property type="term" value="P:phenylalanyl-tRNA aminoacylation"/>
    <property type="evidence" value="ECO:0007669"/>
    <property type="project" value="InterPro"/>
</dbReference>
<dbReference type="OrthoDB" id="4457at2759"/>
<evidence type="ECO:0000256" key="1">
    <source>
        <dbReference type="ARBA" id="ARBA00004305"/>
    </source>
</evidence>
<dbReference type="InterPro" id="IPR045864">
    <property type="entry name" value="aa-tRNA-synth_II/BPL/LPL"/>
</dbReference>
<feature type="region of interest" description="Disordered" evidence="15">
    <location>
        <begin position="347"/>
        <end position="388"/>
    </location>
</feature>
<evidence type="ECO:0000259" key="17">
    <source>
        <dbReference type="PROSITE" id="PS51447"/>
    </source>
</evidence>
<dbReference type="Pfam" id="PF01409">
    <property type="entry name" value="tRNA-synt_2d"/>
    <property type="match status" value="2"/>
</dbReference>
<keyword evidence="9" id="KW-0496">Mitochondrion</keyword>
<dbReference type="InterPro" id="IPR002319">
    <property type="entry name" value="Phenylalanyl-tRNA_Synthase"/>
</dbReference>
<evidence type="ECO:0000256" key="12">
    <source>
        <dbReference type="ARBA" id="ARBA00049255"/>
    </source>
</evidence>
<keyword evidence="19" id="KW-1185">Reference proteome</keyword>
<comment type="function">
    <text evidence="13">Is responsible for the charging of tRNA(Phe) with phenylalanine in mitochondrial translation.</text>
</comment>
<keyword evidence="8" id="KW-0809">Transit peptide</keyword>
<keyword evidence="7" id="KW-0648">Protein biosynthesis</keyword>
<dbReference type="InterPro" id="IPR036690">
    <property type="entry name" value="Fdx_antiC-bd_sf"/>
</dbReference>
<comment type="catalytic activity">
    <reaction evidence="12">
        <text>tRNA(Phe) + L-phenylalanine + ATP = L-phenylalanyl-tRNA(Phe) + AMP + diphosphate + H(+)</text>
        <dbReference type="Rhea" id="RHEA:19413"/>
        <dbReference type="Rhea" id="RHEA-COMP:9668"/>
        <dbReference type="Rhea" id="RHEA-COMP:9699"/>
        <dbReference type="ChEBI" id="CHEBI:15378"/>
        <dbReference type="ChEBI" id="CHEBI:30616"/>
        <dbReference type="ChEBI" id="CHEBI:33019"/>
        <dbReference type="ChEBI" id="CHEBI:58095"/>
        <dbReference type="ChEBI" id="CHEBI:78442"/>
        <dbReference type="ChEBI" id="CHEBI:78531"/>
        <dbReference type="ChEBI" id="CHEBI:456215"/>
        <dbReference type="EC" id="6.1.1.20"/>
    </reaction>
</comment>
<dbReference type="InterPro" id="IPR005121">
    <property type="entry name" value="Fdx_antiC-bd"/>
</dbReference>
<dbReference type="SUPFAM" id="SSF54991">
    <property type="entry name" value="Anticodon-binding domain of PheRS"/>
    <property type="match status" value="1"/>
</dbReference>
<dbReference type="Gene3D" id="3.30.930.10">
    <property type="entry name" value="Bira Bifunctional Protein, Domain 2"/>
    <property type="match status" value="1"/>
</dbReference>
<dbReference type="AlphaFoldDB" id="A0A1Y2APD0"/>
<evidence type="ECO:0000256" key="6">
    <source>
        <dbReference type="ARBA" id="ARBA00022840"/>
    </source>
</evidence>
<dbReference type="SMART" id="SM00896">
    <property type="entry name" value="FDX-ACB"/>
    <property type="match status" value="1"/>
</dbReference>
<dbReference type="STRING" id="71784.A0A1Y2APD0"/>
<gene>
    <name evidence="18" type="ORF">BCR39DRAFT_472710</name>
</gene>
<dbReference type="Proteomes" id="UP000193986">
    <property type="component" value="Unassembled WGS sequence"/>
</dbReference>
<dbReference type="PROSITE" id="PS51447">
    <property type="entry name" value="FDX_ACB"/>
    <property type="match status" value="1"/>
</dbReference>
<organism evidence="18 19">
    <name type="scientific">Naematelia encephala</name>
    <dbReference type="NCBI Taxonomy" id="71784"/>
    <lineage>
        <taxon>Eukaryota</taxon>
        <taxon>Fungi</taxon>
        <taxon>Dikarya</taxon>
        <taxon>Basidiomycota</taxon>
        <taxon>Agaricomycotina</taxon>
        <taxon>Tremellomycetes</taxon>
        <taxon>Tremellales</taxon>
        <taxon>Naemateliaceae</taxon>
        <taxon>Naematelia</taxon>
    </lineage>
</organism>
<dbReference type="GO" id="GO:0005524">
    <property type="term" value="F:ATP binding"/>
    <property type="evidence" value="ECO:0007669"/>
    <property type="project" value="UniProtKB-KW"/>
</dbReference>
<keyword evidence="10" id="KW-0030">Aminoacyl-tRNA synthetase</keyword>
<dbReference type="PROSITE" id="PS50862">
    <property type="entry name" value="AA_TRNA_LIGASE_II"/>
    <property type="match status" value="1"/>
</dbReference>
<evidence type="ECO:0000256" key="9">
    <source>
        <dbReference type="ARBA" id="ARBA00023128"/>
    </source>
</evidence>
<accession>A0A1Y2APD0</accession>
<comment type="subcellular location">
    <subcellularLocation>
        <location evidence="1">Mitochondrion matrix</location>
    </subcellularLocation>
</comment>
<evidence type="ECO:0000256" key="4">
    <source>
        <dbReference type="ARBA" id="ARBA00022598"/>
    </source>
</evidence>
<evidence type="ECO:0000256" key="13">
    <source>
        <dbReference type="ARBA" id="ARBA00057761"/>
    </source>
</evidence>
<dbReference type="FunFam" id="3.30.930.10:FF:000053">
    <property type="entry name" value="Phenylalanyl-tRNA synthetase mitochondrial"/>
    <property type="match status" value="1"/>
</dbReference>
<proteinExistence type="inferred from homology"/>
<evidence type="ECO:0000256" key="7">
    <source>
        <dbReference type="ARBA" id="ARBA00022917"/>
    </source>
</evidence>
<comment type="similarity">
    <text evidence="2">Belongs to the class-II aminoacyl-tRNA synthetase family.</text>
</comment>
<evidence type="ECO:0000256" key="8">
    <source>
        <dbReference type="ARBA" id="ARBA00022946"/>
    </source>
</evidence>
<dbReference type="SUPFAM" id="SSF55681">
    <property type="entry name" value="Class II aaRS and biotin synthetases"/>
    <property type="match status" value="1"/>
</dbReference>
<keyword evidence="5" id="KW-0547">Nucleotide-binding</keyword>
<feature type="domain" description="Aminoacyl-transfer RNA synthetases class-II family profile" evidence="16">
    <location>
        <begin position="52"/>
        <end position="327"/>
    </location>
</feature>
<dbReference type="NCBIfam" id="TIGR00469">
    <property type="entry name" value="pheS_mito"/>
    <property type="match status" value="1"/>
</dbReference>
<evidence type="ECO:0000313" key="19">
    <source>
        <dbReference type="Proteomes" id="UP000193986"/>
    </source>
</evidence>
<keyword evidence="4" id="KW-0436">Ligase</keyword>
<dbReference type="EMBL" id="MCFC01000072">
    <property type="protein sequence ID" value="ORY24067.1"/>
    <property type="molecule type" value="Genomic_DNA"/>
</dbReference>
<evidence type="ECO:0000259" key="16">
    <source>
        <dbReference type="PROSITE" id="PS50862"/>
    </source>
</evidence>
<feature type="domain" description="FDX-ACB" evidence="17">
    <location>
        <begin position="329"/>
        <end position="466"/>
    </location>
</feature>
<dbReference type="InParanoid" id="A0A1Y2APD0"/>
<dbReference type="Pfam" id="PF03147">
    <property type="entry name" value="FDX-ACB"/>
    <property type="match status" value="1"/>
</dbReference>
<dbReference type="GO" id="GO:0004826">
    <property type="term" value="F:phenylalanine-tRNA ligase activity"/>
    <property type="evidence" value="ECO:0007669"/>
    <property type="project" value="UniProtKB-EC"/>
</dbReference>
<dbReference type="InterPro" id="IPR004530">
    <property type="entry name" value="Phe-tRNA-synth_IIc_mito"/>
</dbReference>
<protein>
    <recommendedName>
        <fullName evidence="14">Phenylalanine--tRNA ligase, mitochondrial</fullName>
        <ecNumber evidence="3">6.1.1.20</ecNumber>
    </recommendedName>
    <alternativeName>
        <fullName evidence="11">Phenylalanyl-tRNA synthetase</fullName>
    </alternativeName>
</protein>
<evidence type="ECO:0000256" key="2">
    <source>
        <dbReference type="ARBA" id="ARBA00008226"/>
    </source>
</evidence>
<keyword evidence="6" id="KW-0067">ATP-binding</keyword>
<dbReference type="Gene3D" id="3.30.70.380">
    <property type="entry name" value="Ferrodoxin-fold anticodon-binding domain"/>
    <property type="match status" value="1"/>
</dbReference>
<dbReference type="PANTHER" id="PTHR11538:SF41">
    <property type="entry name" value="PHENYLALANINE--TRNA LIGASE, MITOCHONDRIAL"/>
    <property type="match status" value="1"/>
</dbReference>
<evidence type="ECO:0000313" key="18">
    <source>
        <dbReference type="EMBL" id="ORY24067.1"/>
    </source>
</evidence>
<name>A0A1Y2APD0_9TREE</name>
<sequence length="466" mass="53144">MPCHRHQSTTSFQPYTIDSQTYAVDSYSNTPSNIISKLPRHLHLTPNHPLSIIRQSIEGHFGPTFTPVTPKSAVVSVAQNFDELGFPADHPGRSITDSYYLNSQYMLRTHTSAHEVETYRIGLDRWLLTADVYRRDEIDGTHYPVFHQMEGTQVWPSSELSKLPQLNDELAAKLASCSLVIEDPTTISPSNPYQTSHDPVHAEQIAQHLKHSLNSLIFHLFGPIATAHGEPLRIRWIEAFFPFTTPSYEVEIWWNGEWLELLGCGVVMQKTLDQAGQSHKSGWAFGLGLERLAMVLFSIPDIRLFWSQDPRFLSQFSSGDVRTTFKPYSKYPVNLKDMSFWIAQGKGQSQSQSQSQQSQSQSQLQSQSEAQTQTQRQAIETPAETSKDIKEWHENDFCEIVRDVAGDLVETVTMIDQFTHPKTGRQSKTYRINYRSMDRSLPNNEVNALQEQISRRVVEDMGVEMR</sequence>
<dbReference type="InterPro" id="IPR006195">
    <property type="entry name" value="aa-tRNA-synth_II"/>
</dbReference>
<reference evidence="18 19" key="1">
    <citation type="submission" date="2016-07" db="EMBL/GenBank/DDBJ databases">
        <title>Pervasive Adenine N6-methylation of Active Genes in Fungi.</title>
        <authorList>
            <consortium name="DOE Joint Genome Institute"/>
            <person name="Mondo S.J."/>
            <person name="Dannebaum R.O."/>
            <person name="Kuo R.C."/>
            <person name="Labutti K."/>
            <person name="Haridas S."/>
            <person name="Kuo A."/>
            <person name="Salamov A."/>
            <person name="Ahrendt S.R."/>
            <person name="Lipzen A."/>
            <person name="Sullivan W."/>
            <person name="Andreopoulos W.B."/>
            <person name="Clum A."/>
            <person name="Lindquist E."/>
            <person name="Daum C."/>
            <person name="Ramamoorthy G.K."/>
            <person name="Gryganskyi A."/>
            <person name="Culley D."/>
            <person name="Magnuson J.K."/>
            <person name="James T.Y."/>
            <person name="O'Malley M.A."/>
            <person name="Stajich J.E."/>
            <person name="Spatafora J.W."/>
            <person name="Visel A."/>
            <person name="Grigoriev I.V."/>
        </authorList>
    </citation>
    <scope>NUCLEOTIDE SEQUENCE [LARGE SCALE GENOMIC DNA]</scope>
    <source>
        <strain evidence="18 19">68-887.2</strain>
    </source>
</reference>
<evidence type="ECO:0000256" key="5">
    <source>
        <dbReference type="ARBA" id="ARBA00022741"/>
    </source>
</evidence>
<dbReference type="PANTHER" id="PTHR11538">
    <property type="entry name" value="PHENYLALANYL-TRNA SYNTHETASE"/>
    <property type="match status" value="1"/>
</dbReference>
<evidence type="ECO:0000256" key="3">
    <source>
        <dbReference type="ARBA" id="ARBA00012814"/>
    </source>
</evidence>